<evidence type="ECO:0000256" key="2">
    <source>
        <dbReference type="ARBA" id="ARBA00022741"/>
    </source>
</evidence>
<evidence type="ECO:0000313" key="6">
    <source>
        <dbReference type="Proteomes" id="UP000030428"/>
    </source>
</evidence>
<dbReference type="InterPro" id="IPR027417">
    <property type="entry name" value="P-loop_NTPase"/>
</dbReference>
<keyword evidence="3 5" id="KW-0067">ATP-binding</keyword>
<reference evidence="5 6" key="1">
    <citation type="journal article" date="2016" name="Front. Microbiol.">
        <title>Single-Cell (Meta-)Genomics of a Dimorphic Candidatus Thiomargarita nelsonii Reveals Genomic Plasticity.</title>
        <authorList>
            <person name="Flood B.E."/>
            <person name="Fliss P."/>
            <person name="Jones D.S."/>
            <person name="Dick G.J."/>
            <person name="Jain S."/>
            <person name="Kaster A.K."/>
            <person name="Winkel M."/>
            <person name="Mussmann M."/>
            <person name="Bailey J."/>
        </authorList>
    </citation>
    <scope>NUCLEOTIDE SEQUENCE [LARGE SCALE GENOMIC DNA]</scope>
    <source>
        <strain evidence="5">Hydrate Ridge</strain>
    </source>
</reference>
<dbReference type="Pfam" id="PF00005">
    <property type="entry name" value="ABC_tran"/>
    <property type="match status" value="1"/>
</dbReference>
<proteinExistence type="predicted"/>
<dbReference type="PANTHER" id="PTHR43023">
    <property type="entry name" value="PROTEIN TRIGALACTOSYLDIACYLGLYCEROL 3, CHLOROPLASTIC"/>
    <property type="match status" value="1"/>
</dbReference>
<feature type="domain" description="ABC transporter" evidence="4">
    <location>
        <begin position="1"/>
        <end position="242"/>
    </location>
</feature>
<dbReference type="GO" id="GO:0005524">
    <property type="term" value="F:ATP binding"/>
    <property type="evidence" value="ECO:0007669"/>
    <property type="project" value="UniProtKB-KW"/>
</dbReference>
<dbReference type="Gene3D" id="3.40.50.300">
    <property type="entry name" value="P-loop containing nucleotide triphosphate hydrolases"/>
    <property type="match status" value="1"/>
</dbReference>
<dbReference type="SUPFAM" id="SSF52540">
    <property type="entry name" value="P-loop containing nucleoside triphosphate hydrolases"/>
    <property type="match status" value="1"/>
</dbReference>
<dbReference type="PANTHER" id="PTHR43023:SF3">
    <property type="entry name" value="PROTEIN TRIGALACTOSYLDIACYLGLYCEROL 3, CHLOROPLASTIC"/>
    <property type="match status" value="1"/>
</dbReference>
<evidence type="ECO:0000256" key="3">
    <source>
        <dbReference type="ARBA" id="ARBA00022840"/>
    </source>
</evidence>
<dbReference type="Proteomes" id="UP000030428">
    <property type="component" value="Unassembled WGS sequence"/>
</dbReference>
<evidence type="ECO:0000259" key="4">
    <source>
        <dbReference type="PROSITE" id="PS50893"/>
    </source>
</evidence>
<protein>
    <submittedName>
        <fullName evidence="5">Iron ABC transporter ATP-binding protein</fullName>
    </submittedName>
</protein>
<dbReference type="AlphaFoldDB" id="A0A0A6RZE3"/>
<keyword evidence="2" id="KW-0547">Nucleotide-binding</keyword>
<name>A0A0A6RZE3_9GAMM</name>
<comment type="caution">
    <text evidence="5">The sequence shown here is derived from an EMBL/GenBank/DDBJ whole genome shotgun (WGS) entry which is preliminary data.</text>
</comment>
<evidence type="ECO:0000313" key="5">
    <source>
        <dbReference type="EMBL" id="KHD09261.1"/>
    </source>
</evidence>
<sequence>MPIETVIEISNLQTKFGLIHEGLNLKIQRGEIIALIGDSGAGKSMLMREIILLEKPSAGSIKVFGLDVWNLNDKQCLSLRRRWGVMFQQGALFSSLTVAENVAVPLREHTQLSKRLINEIVAFKIALVGLPASARDKYPAQLSGGMIKRAAVARALALDPEIVFLDEPTAGLDPIAALALDELIVRLKESLGLTVLIITHDLDSLWAASDRVAVLADKRIFAVTSIRELTQLDHPWLRKYFHGPRGRAVANKYKEINQI</sequence>
<dbReference type="InterPro" id="IPR003439">
    <property type="entry name" value="ABC_transporter-like_ATP-bd"/>
</dbReference>
<keyword evidence="6" id="KW-1185">Reference proteome</keyword>
<dbReference type="PROSITE" id="PS50893">
    <property type="entry name" value="ABC_TRANSPORTER_2"/>
    <property type="match status" value="1"/>
</dbReference>
<dbReference type="SMART" id="SM00382">
    <property type="entry name" value="AAA"/>
    <property type="match status" value="1"/>
</dbReference>
<dbReference type="InterPro" id="IPR017871">
    <property type="entry name" value="ABC_transporter-like_CS"/>
</dbReference>
<evidence type="ECO:0000256" key="1">
    <source>
        <dbReference type="ARBA" id="ARBA00022448"/>
    </source>
</evidence>
<dbReference type="PROSITE" id="PS00211">
    <property type="entry name" value="ABC_TRANSPORTER_1"/>
    <property type="match status" value="1"/>
</dbReference>
<accession>A0A0A6RZE3</accession>
<organism evidence="5 6">
    <name type="scientific">Candidatus Thiomargarita nelsonii</name>
    <dbReference type="NCBI Taxonomy" id="1003181"/>
    <lineage>
        <taxon>Bacteria</taxon>
        <taxon>Pseudomonadati</taxon>
        <taxon>Pseudomonadota</taxon>
        <taxon>Gammaproteobacteria</taxon>
        <taxon>Thiotrichales</taxon>
        <taxon>Thiotrichaceae</taxon>
        <taxon>Thiomargarita</taxon>
    </lineage>
</organism>
<keyword evidence="1" id="KW-0813">Transport</keyword>
<dbReference type="InterPro" id="IPR003593">
    <property type="entry name" value="AAA+_ATPase"/>
</dbReference>
<dbReference type="EMBL" id="JSZA02000021">
    <property type="protein sequence ID" value="KHD09261.1"/>
    <property type="molecule type" value="Genomic_DNA"/>
</dbReference>
<gene>
    <name evidence="5" type="ORF">PN36_07450</name>
</gene>
<dbReference type="GO" id="GO:0016887">
    <property type="term" value="F:ATP hydrolysis activity"/>
    <property type="evidence" value="ECO:0007669"/>
    <property type="project" value="InterPro"/>
</dbReference>